<dbReference type="AlphaFoldDB" id="F4PRD5"/>
<organism evidence="2 3">
    <name type="scientific">Cavenderia fasciculata</name>
    <name type="common">Slime mold</name>
    <name type="synonym">Dictyostelium fasciculatum</name>
    <dbReference type="NCBI Taxonomy" id="261658"/>
    <lineage>
        <taxon>Eukaryota</taxon>
        <taxon>Amoebozoa</taxon>
        <taxon>Evosea</taxon>
        <taxon>Eumycetozoa</taxon>
        <taxon>Dictyostelia</taxon>
        <taxon>Acytosteliales</taxon>
        <taxon>Cavenderiaceae</taxon>
        <taxon>Cavenderia</taxon>
    </lineage>
</organism>
<dbReference type="KEGG" id="dfa:DFA_00348"/>
<accession>F4PRD5</accession>
<dbReference type="GeneID" id="14873011"/>
<sequence>MMKIVAVLAFVALFATIATSHHITQVTFTTNCDQACATNATNGLKNVTANAGECVKLTNPCGTSEWPYVFVNVTGTQYTFTNFGTNATSQCNGTAVEAFPAAECNANCTEGGNGAFSGFSGVVSCVALEDSSSASTVAASLVAVVVALVAALL</sequence>
<feature type="signal peptide" evidence="1">
    <location>
        <begin position="1"/>
        <end position="20"/>
    </location>
</feature>
<feature type="chain" id="PRO_5003315611" description="Transmembrane protein" evidence="1">
    <location>
        <begin position="21"/>
        <end position="153"/>
    </location>
</feature>
<reference evidence="3" key="1">
    <citation type="journal article" date="2011" name="Genome Res.">
        <title>Phylogeny-wide analysis of social amoeba genomes highlights ancient origins for complex intercellular communication.</title>
        <authorList>
            <person name="Heidel A.J."/>
            <person name="Lawal H.M."/>
            <person name="Felder M."/>
            <person name="Schilde C."/>
            <person name="Helps N.R."/>
            <person name="Tunggal B."/>
            <person name="Rivero F."/>
            <person name="John U."/>
            <person name="Schleicher M."/>
            <person name="Eichinger L."/>
            <person name="Platzer M."/>
            <person name="Noegel A.A."/>
            <person name="Schaap P."/>
            <person name="Gloeckner G."/>
        </authorList>
    </citation>
    <scope>NUCLEOTIDE SEQUENCE [LARGE SCALE GENOMIC DNA]</scope>
    <source>
        <strain evidence="3">SH3</strain>
    </source>
</reference>
<keyword evidence="3" id="KW-1185">Reference proteome</keyword>
<gene>
    <name evidence="2" type="ORF">DFA_00348</name>
</gene>
<dbReference type="Proteomes" id="UP000007797">
    <property type="component" value="Unassembled WGS sequence"/>
</dbReference>
<protein>
    <recommendedName>
        <fullName evidence="4">Transmembrane protein</fullName>
    </recommendedName>
</protein>
<keyword evidence="1" id="KW-0732">Signal</keyword>
<name>F4PRD5_CACFS</name>
<evidence type="ECO:0000256" key="1">
    <source>
        <dbReference type="SAM" id="SignalP"/>
    </source>
</evidence>
<evidence type="ECO:0000313" key="2">
    <source>
        <dbReference type="EMBL" id="EGG20487.1"/>
    </source>
</evidence>
<dbReference type="RefSeq" id="XP_004358337.1">
    <property type="nucleotide sequence ID" value="XM_004358280.1"/>
</dbReference>
<proteinExistence type="predicted"/>
<evidence type="ECO:0008006" key="4">
    <source>
        <dbReference type="Google" id="ProtNLM"/>
    </source>
</evidence>
<evidence type="ECO:0000313" key="3">
    <source>
        <dbReference type="Proteomes" id="UP000007797"/>
    </source>
</evidence>
<dbReference type="EMBL" id="GL883010">
    <property type="protein sequence ID" value="EGG20487.1"/>
    <property type="molecule type" value="Genomic_DNA"/>
</dbReference>